<comment type="caution">
    <text evidence="1">The sequence shown here is derived from an EMBL/GenBank/DDBJ whole genome shotgun (WGS) entry which is preliminary data.</text>
</comment>
<accession>A0A494YY23</accession>
<dbReference type="SUPFAM" id="SSF160387">
    <property type="entry name" value="NosL/MerB-like"/>
    <property type="match status" value="1"/>
</dbReference>
<reference evidence="1 2" key="1">
    <citation type="journal article" date="2016" name="Antonie Van Leeuwenhoek">
        <title>Lysinibacillus endophyticus sp. nov., an indole-3-acetic acid producing endophytic bacterium isolated from corn root (Zea mays cv. Xinken-5).</title>
        <authorList>
            <person name="Yu J."/>
            <person name="Guan X."/>
            <person name="Liu C."/>
            <person name="Xiang W."/>
            <person name="Yu Z."/>
            <person name="Liu X."/>
            <person name="Wang G."/>
        </authorList>
    </citation>
    <scope>NUCLEOTIDE SEQUENCE [LARGE SCALE GENOMIC DNA]</scope>
    <source>
        <strain evidence="1 2">DSM 100506</strain>
    </source>
</reference>
<keyword evidence="2" id="KW-1185">Reference proteome</keyword>
<dbReference type="PROSITE" id="PS51257">
    <property type="entry name" value="PROKAR_LIPOPROTEIN"/>
    <property type="match status" value="1"/>
</dbReference>
<evidence type="ECO:0000313" key="1">
    <source>
        <dbReference type="EMBL" id="RKQ15115.1"/>
    </source>
</evidence>
<dbReference type="Pfam" id="PF05573">
    <property type="entry name" value="NosL"/>
    <property type="match status" value="1"/>
</dbReference>
<dbReference type="EMBL" id="RBZN01000034">
    <property type="protein sequence ID" value="RKQ15115.1"/>
    <property type="molecule type" value="Genomic_DNA"/>
</dbReference>
<name>A0A494YY23_9BACL</name>
<evidence type="ECO:0008006" key="3">
    <source>
        <dbReference type="Google" id="ProtNLM"/>
    </source>
</evidence>
<dbReference type="Proteomes" id="UP000272238">
    <property type="component" value="Unassembled WGS sequence"/>
</dbReference>
<dbReference type="InterPro" id="IPR008719">
    <property type="entry name" value="N2O_reductase_NosL"/>
</dbReference>
<dbReference type="PANTHER" id="PTHR41247:SF1">
    <property type="entry name" value="HTH-TYPE TRANSCRIPTIONAL REPRESSOR YCNK"/>
    <property type="match status" value="1"/>
</dbReference>
<sequence length="155" mass="17695">MIKGRTWMKWRWMIVVGLLLILSACSSDKPREISSNDVCKACNMGLTDVKYAAQLVKDNGEQEVFDDIGCLMEYMMDIDSSEVSAAFVMDVSKKKWVNAEKATYVYAETNSTPMNYGVIAFDSKKSAEKWVEEQEIGELLTYDDLHDFDWGVHNH</sequence>
<organism evidence="1 2">
    <name type="scientific">Ureibacillus endophyticus</name>
    <dbReference type="NCBI Taxonomy" id="1978490"/>
    <lineage>
        <taxon>Bacteria</taxon>
        <taxon>Bacillati</taxon>
        <taxon>Bacillota</taxon>
        <taxon>Bacilli</taxon>
        <taxon>Bacillales</taxon>
        <taxon>Caryophanaceae</taxon>
        <taxon>Ureibacillus</taxon>
    </lineage>
</organism>
<dbReference type="PANTHER" id="PTHR41247">
    <property type="entry name" value="HTH-TYPE TRANSCRIPTIONAL REPRESSOR YCNK"/>
    <property type="match status" value="1"/>
</dbReference>
<gene>
    <name evidence="1" type="ORF">D8M03_12560</name>
</gene>
<protein>
    <recommendedName>
        <fullName evidence="3">Nitrous oxide reduction protein</fullName>
    </recommendedName>
</protein>
<dbReference type="OrthoDB" id="9792749at2"/>
<dbReference type="AlphaFoldDB" id="A0A494YY23"/>
<proteinExistence type="predicted"/>
<evidence type="ECO:0000313" key="2">
    <source>
        <dbReference type="Proteomes" id="UP000272238"/>
    </source>
</evidence>